<dbReference type="SUPFAM" id="SSF53955">
    <property type="entry name" value="Lysozyme-like"/>
    <property type="match status" value="1"/>
</dbReference>
<dbReference type="InterPro" id="IPR023346">
    <property type="entry name" value="Lysozyme-like_dom_sf"/>
</dbReference>
<evidence type="ECO:0000313" key="3">
    <source>
        <dbReference type="Proteomes" id="UP000245942"/>
    </source>
</evidence>
<dbReference type="EMBL" id="KZ819327">
    <property type="protein sequence ID" value="PWN20669.1"/>
    <property type="molecule type" value="Genomic_DNA"/>
</dbReference>
<dbReference type="OrthoDB" id="2537480at2759"/>
<feature type="domain" description="Transglycosylase SLT" evidence="1">
    <location>
        <begin position="62"/>
        <end position="148"/>
    </location>
</feature>
<dbReference type="GeneID" id="37011623"/>
<dbReference type="RefSeq" id="XP_025347829.1">
    <property type="nucleotide sequence ID" value="XM_025489889.1"/>
</dbReference>
<feature type="non-terminal residue" evidence="2">
    <location>
        <position position="204"/>
    </location>
</feature>
<dbReference type="GO" id="GO:0016787">
    <property type="term" value="F:hydrolase activity"/>
    <property type="evidence" value="ECO:0007669"/>
    <property type="project" value="UniProtKB-KW"/>
</dbReference>
<feature type="non-terminal residue" evidence="2">
    <location>
        <position position="1"/>
    </location>
</feature>
<dbReference type="Proteomes" id="UP000245942">
    <property type="component" value="Unassembled WGS sequence"/>
</dbReference>
<evidence type="ECO:0000313" key="2">
    <source>
        <dbReference type="EMBL" id="PWN20669.1"/>
    </source>
</evidence>
<proteinExistence type="predicted"/>
<dbReference type="AlphaFoldDB" id="A0A316U613"/>
<dbReference type="Pfam" id="PF01464">
    <property type="entry name" value="SLT"/>
    <property type="match status" value="1"/>
</dbReference>
<sequence>TDAEHPNGAPDFLACGISRKDQHSPWTPPHVTMQDIKIISSEQAANTAVFKPCAKYKAAFDRVAHQTGVPAVLLMSFALQESGCQASQIGPNGEFGLMQITPEKCGGAPGGDCRNVDFNIGRGAKYFKDQLDGPAKGNILAAAGTYNGWKPGSMSYQSATNKQYGCASQNNLDYLNSLFNGFCQGKDGYSNEFVKFGNLKQCGN</sequence>
<organism evidence="2 3">
    <name type="scientific">Pseudomicrostroma glucosiphilum</name>
    <dbReference type="NCBI Taxonomy" id="1684307"/>
    <lineage>
        <taxon>Eukaryota</taxon>
        <taxon>Fungi</taxon>
        <taxon>Dikarya</taxon>
        <taxon>Basidiomycota</taxon>
        <taxon>Ustilaginomycotina</taxon>
        <taxon>Exobasidiomycetes</taxon>
        <taxon>Microstromatales</taxon>
        <taxon>Microstromatales incertae sedis</taxon>
        <taxon>Pseudomicrostroma</taxon>
    </lineage>
</organism>
<keyword evidence="2" id="KW-0378">Hydrolase</keyword>
<dbReference type="InterPro" id="IPR008258">
    <property type="entry name" value="Transglycosylase_SLT_dom_1"/>
</dbReference>
<reference evidence="2 3" key="1">
    <citation type="journal article" date="2018" name="Mol. Biol. Evol.">
        <title>Broad Genomic Sampling Reveals a Smut Pathogenic Ancestry of the Fungal Clade Ustilaginomycotina.</title>
        <authorList>
            <person name="Kijpornyongpan T."/>
            <person name="Mondo S.J."/>
            <person name="Barry K."/>
            <person name="Sandor L."/>
            <person name="Lee J."/>
            <person name="Lipzen A."/>
            <person name="Pangilinan J."/>
            <person name="LaButti K."/>
            <person name="Hainaut M."/>
            <person name="Henrissat B."/>
            <person name="Grigoriev I.V."/>
            <person name="Spatafora J.W."/>
            <person name="Aime M.C."/>
        </authorList>
    </citation>
    <scope>NUCLEOTIDE SEQUENCE [LARGE SCALE GENOMIC DNA]</scope>
    <source>
        <strain evidence="2 3">MCA 4718</strain>
    </source>
</reference>
<keyword evidence="3" id="KW-1185">Reference proteome</keyword>
<evidence type="ECO:0000259" key="1">
    <source>
        <dbReference type="Pfam" id="PF01464"/>
    </source>
</evidence>
<protein>
    <submittedName>
        <fullName evidence="2">Glycoside hydrolase family 23 protein</fullName>
    </submittedName>
</protein>
<gene>
    <name evidence="2" type="ORF">BCV69DRAFT_234602</name>
</gene>
<accession>A0A316U613</accession>
<name>A0A316U613_9BASI</name>
<dbReference type="Gene3D" id="1.10.530.10">
    <property type="match status" value="1"/>
</dbReference>